<gene>
    <name evidence="1" type="ORF">BM92_10045</name>
    <name evidence="2" type="ORF">C439_11123</name>
</gene>
<reference evidence="2 3" key="1">
    <citation type="journal article" date="2014" name="PLoS Genet.">
        <title>Phylogenetically driven sequencing of extremely halophilic archaea reveals strategies for static and dynamic osmo-response.</title>
        <authorList>
            <person name="Becker E.A."/>
            <person name="Seitzer P.M."/>
            <person name="Tritt A."/>
            <person name="Larsen D."/>
            <person name="Krusor M."/>
            <person name="Yao A.I."/>
            <person name="Wu D."/>
            <person name="Madern D."/>
            <person name="Eisen J.A."/>
            <person name="Darling A.E."/>
            <person name="Facciotti M.T."/>
        </authorList>
    </citation>
    <scope>NUCLEOTIDE SEQUENCE [LARGE SCALE GENOMIC DNA]</scope>
    <source>
        <strain evidence="2">ATCC 33500</strain>
        <strain evidence="3">ATCC 33500 / DSM 1411 / JCM 8866 / NBRC 14739 / NCIMB 2177 / R-4</strain>
    </source>
</reference>
<sequence>MNRFEYRVMCVTSEGSIPDDTVTTTIPNLGPVHFQYYLPESTETNHKATKLVTQIPTEILGRLFQRRLLKLTIEQGEVILLKYLDGDSFLRSC</sequence>
<name>M0IUZ5_HALMT</name>
<evidence type="ECO:0000313" key="3">
    <source>
        <dbReference type="Proteomes" id="UP000011603"/>
    </source>
</evidence>
<organism evidence="2 3">
    <name type="scientific">Haloferax mediterranei (strain ATCC 33500 / DSM 1411 / JCM 8866 / NBRC 14739 / NCIMB 2177 / R-4)</name>
    <name type="common">Halobacterium mediterranei</name>
    <dbReference type="NCBI Taxonomy" id="523841"/>
    <lineage>
        <taxon>Archaea</taxon>
        <taxon>Methanobacteriati</taxon>
        <taxon>Methanobacteriota</taxon>
        <taxon>Stenosarchaea group</taxon>
        <taxon>Halobacteria</taxon>
        <taxon>Halobacteriales</taxon>
        <taxon>Haloferacaceae</taxon>
        <taxon>Haloferax</taxon>
    </lineage>
</organism>
<dbReference type="Proteomes" id="UP000027075">
    <property type="component" value="Chromosome"/>
</dbReference>
<proteinExistence type="predicted"/>
<protein>
    <submittedName>
        <fullName evidence="2">Uncharacterized protein</fullName>
    </submittedName>
</protein>
<evidence type="ECO:0000313" key="2">
    <source>
        <dbReference type="EMBL" id="ELZ99882.1"/>
    </source>
</evidence>
<dbReference type="EMBL" id="AOLO01000009">
    <property type="protein sequence ID" value="ELZ99882.1"/>
    <property type="molecule type" value="Genomic_DNA"/>
</dbReference>
<dbReference type="Proteomes" id="UP000011603">
    <property type="component" value="Unassembled WGS sequence"/>
</dbReference>
<evidence type="ECO:0000313" key="4">
    <source>
        <dbReference type="Proteomes" id="UP000027075"/>
    </source>
</evidence>
<reference evidence="1 4" key="2">
    <citation type="submission" date="2014-04" db="EMBL/GenBank/DDBJ databases">
        <title>Transcriptional profiles of Haloferax mediterranei on the basis of nitrogen availability.</title>
        <authorList>
            <person name="Bautista V."/>
        </authorList>
    </citation>
    <scope>NUCLEOTIDE SEQUENCE [LARGE SCALE GENOMIC DNA]</scope>
    <source>
        <strain evidence="1">ATCC 33500</strain>
        <strain evidence="4">ATCC 33500 / DSM 1411 / JCM 8866 / NBRC 14739 / NCIMB 2177 / R-4</strain>
    </source>
</reference>
<accession>M0IUZ5</accession>
<dbReference type="EMBL" id="CP007551">
    <property type="protein sequence ID" value="AHZ22954.1"/>
    <property type="molecule type" value="Genomic_DNA"/>
</dbReference>
<evidence type="ECO:0000313" key="1">
    <source>
        <dbReference type="EMBL" id="AHZ22954.1"/>
    </source>
</evidence>
<dbReference type="AlphaFoldDB" id="M0IUZ5"/>
<dbReference type="PaxDb" id="523841-HFX_1865"/>
<keyword evidence="3" id="KW-1185">Reference proteome</keyword>